<keyword evidence="3" id="KW-1185">Reference proteome</keyword>
<protein>
    <submittedName>
        <fullName evidence="2">Uncharacterized protein</fullName>
    </submittedName>
</protein>
<proteinExistence type="predicted"/>
<dbReference type="Proteomes" id="UP000765509">
    <property type="component" value="Unassembled WGS sequence"/>
</dbReference>
<sequence length="355" mass="39766">MTSNCSSEYSTSRRRGRKPTSRSEAWKKDHSQYESCSYDSLPLHPTANLQSRSPKTTKDFNLKLFRCTGSHSGGKAQKTIATKKKTQDTSKLIDDSATNTAYSVAFKPFVPDPDINRQAHFTYKSGSLQTSSALLPIATSIPAEKIVSRGEQSKNCNDKNNASTIKTNSNISTHIRTTTANVNRPLSIIQPDTNIHEIYKTEKQNFKSITGSTSSNPNKIEFSTLDATINKNKEEATTNTTINKNKEEATTNTTINKNKEEATINTAITEKEEETILNNIEDEHENNIANASKIQNEIQRFIAKKAIGQSTTLEETISKTLKNITIDIDSAINIDKLFFPNKDYNQLKIYIYLFF</sequence>
<dbReference type="AlphaFoldDB" id="A0A9Q3GEN4"/>
<evidence type="ECO:0000256" key="1">
    <source>
        <dbReference type="SAM" id="MobiDB-lite"/>
    </source>
</evidence>
<accession>A0A9Q3GEN4</accession>
<evidence type="ECO:0000313" key="3">
    <source>
        <dbReference type="Proteomes" id="UP000765509"/>
    </source>
</evidence>
<gene>
    <name evidence="2" type="ORF">O181_004558</name>
</gene>
<organism evidence="2 3">
    <name type="scientific">Austropuccinia psidii MF-1</name>
    <dbReference type="NCBI Taxonomy" id="1389203"/>
    <lineage>
        <taxon>Eukaryota</taxon>
        <taxon>Fungi</taxon>
        <taxon>Dikarya</taxon>
        <taxon>Basidiomycota</taxon>
        <taxon>Pucciniomycotina</taxon>
        <taxon>Pucciniomycetes</taxon>
        <taxon>Pucciniales</taxon>
        <taxon>Sphaerophragmiaceae</taxon>
        <taxon>Austropuccinia</taxon>
    </lineage>
</organism>
<feature type="compositionally biased region" description="Polar residues" evidence="1">
    <location>
        <begin position="1"/>
        <end position="10"/>
    </location>
</feature>
<name>A0A9Q3GEN4_9BASI</name>
<feature type="region of interest" description="Disordered" evidence="1">
    <location>
        <begin position="1"/>
        <end position="32"/>
    </location>
</feature>
<comment type="caution">
    <text evidence="2">The sequence shown here is derived from an EMBL/GenBank/DDBJ whole genome shotgun (WGS) entry which is preliminary data.</text>
</comment>
<evidence type="ECO:0000313" key="2">
    <source>
        <dbReference type="EMBL" id="MBW0464843.1"/>
    </source>
</evidence>
<reference evidence="2" key="1">
    <citation type="submission" date="2021-03" db="EMBL/GenBank/DDBJ databases">
        <title>Draft genome sequence of rust myrtle Austropuccinia psidii MF-1, a brazilian biotype.</title>
        <authorList>
            <person name="Quecine M.C."/>
            <person name="Pachon D.M.R."/>
            <person name="Bonatelli M.L."/>
            <person name="Correr F.H."/>
            <person name="Franceschini L.M."/>
            <person name="Leite T.F."/>
            <person name="Margarido G.R.A."/>
            <person name="Almeida C.A."/>
            <person name="Ferrarezi J.A."/>
            <person name="Labate C.A."/>
        </authorList>
    </citation>
    <scope>NUCLEOTIDE SEQUENCE</scope>
    <source>
        <strain evidence="2">MF-1</strain>
    </source>
</reference>
<dbReference type="EMBL" id="AVOT02000895">
    <property type="protein sequence ID" value="MBW0464843.1"/>
    <property type="molecule type" value="Genomic_DNA"/>
</dbReference>